<dbReference type="AlphaFoldDB" id="A0ABD0WSD4"/>
<keyword evidence="3" id="KW-1185">Reference proteome</keyword>
<name>A0ABD0WSD4_UMBPY</name>
<evidence type="ECO:0000313" key="2">
    <source>
        <dbReference type="EMBL" id="KAL0966577.1"/>
    </source>
</evidence>
<sequence length="379" mass="40744">MEWDSKDLMAKIAEGLPTTIWVHPSGARGRAALGVQTRALVLTGATPSSRTMDRLTSMKGARSSTGMEKRTGGEDLGKNTREATEVEGQVEEGAMGGTGALRRKDFPMMEEISEAAGMIGIGGEDRVALEGGASLTSLAGRRRTLIPQTRWAEAGTMEEGGDRPEEVAHPGEEVTRVIERDSALTTAHHTTARPLPAASAPLHCRVWTWPRYLHGNARGTTVRALETPRDPGKRTGQQADPPRERKVEAMGPHPVAAEAVGEGGHVGHPGEQGVVGRTGGRTQYQPVPFCPCPLFPEIPAPPSQRGNKDGQQTRLGPKKRHTFTRPLAPSPDQRAQTTQIQVFGKLNDGFLFYCQASVEKDTFSSEITSLSLGDVRVTL</sequence>
<evidence type="ECO:0000256" key="1">
    <source>
        <dbReference type="SAM" id="MobiDB-lite"/>
    </source>
</evidence>
<dbReference type="EMBL" id="JAGEUA010000009">
    <property type="protein sequence ID" value="KAL0966577.1"/>
    <property type="molecule type" value="Genomic_DNA"/>
</dbReference>
<comment type="caution">
    <text evidence="2">The sequence shown here is derived from an EMBL/GenBank/DDBJ whole genome shotgun (WGS) entry which is preliminary data.</text>
</comment>
<gene>
    <name evidence="2" type="ORF">UPYG_G00297020</name>
</gene>
<evidence type="ECO:0000313" key="3">
    <source>
        <dbReference type="Proteomes" id="UP001557470"/>
    </source>
</evidence>
<accession>A0ABD0WSD4</accession>
<organism evidence="2 3">
    <name type="scientific">Umbra pygmaea</name>
    <name type="common">Eastern mudminnow</name>
    <dbReference type="NCBI Taxonomy" id="75934"/>
    <lineage>
        <taxon>Eukaryota</taxon>
        <taxon>Metazoa</taxon>
        <taxon>Chordata</taxon>
        <taxon>Craniata</taxon>
        <taxon>Vertebrata</taxon>
        <taxon>Euteleostomi</taxon>
        <taxon>Actinopterygii</taxon>
        <taxon>Neopterygii</taxon>
        <taxon>Teleostei</taxon>
        <taxon>Protacanthopterygii</taxon>
        <taxon>Esociformes</taxon>
        <taxon>Umbridae</taxon>
        <taxon>Umbra</taxon>
    </lineage>
</organism>
<protein>
    <submittedName>
        <fullName evidence="2">Uncharacterized protein</fullName>
    </submittedName>
</protein>
<dbReference type="Proteomes" id="UP001557470">
    <property type="component" value="Unassembled WGS sequence"/>
</dbReference>
<feature type="region of interest" description="Disordered" evidence="1">
    <location>
        <begin position="298"/>
        <end position="336"/>
    </location>
</feature>
<feature type="region of interest" description="Disordered" evidence="1">
    <location>
        <begin position="224"/>
        <end position="246"/>
    </location>
</feature>
<reference evidence="2 3" key="1">
    <citation type="submission" date="2024-06" db="EMBL/GenBank/DDBJ databases">
        <authorList>
            <person name="Pan Q."/>
            <person name="Wen M."/>
            <person name="Jouanno E."/>
            <person name="Zahm M."/>
            <person name="Klopp C."/>
            <person name="Cabau C."/>
            <person name="Louis A."/>
            <person name="Berthelot C."/>
            <person name="Parey E."/>
            <person name="Roest Crollius H."/>
            <person name="Montfort J."/>
            <person name="Robinson-Rechavi M."/>
            <person name="Bouchez O."/>
            <person name="Lampietro C."/>
            <person name="Lopez Roques C."/>
            <person name="Donnadieu C."/>
            <person name="Postlethwait J."/>
            <person name="Bobe J."/>
            <person name="Verreycken H."/>
            <person name="Guiguen Y."/>
        </authorList>
    </citation>
    <scope>NUCLEOTIDE SEQUENCE [LARGE SCALE GENOMIC DNA]</scope>
    <source>
        <strain evidence="2">Up_M1</strain>
        <tissue evidence="2">Testis</tissue>
    </source>
</reference>
<proteinExistence type="predicted"/>
<feature type="compositionally biased region" description="Basic and acidic residues" evidence="1">
    <location>
        <begin position="67"/>
        <end position="77"/>
    </location>
</feature>
<feature type="region of interest" description="Disordered" evidence="1">
    <location>
        <begin position="50"/>
        <end position="77"/>
    </location>
</feature>